<evidence type="ECO:0000256" key="2">
    <source>
        <dbReference type="ARBA" id="ARBA00011915"/>
    </source>
</evidence>
<dbReference type="EC" id="3.1.2.4" evidence="2"/>
<name>A0AAE5UA45_PRIMG</name>
<protein>
    <recommendedName>
        <fullName evidence="2">3-hydroxyisobutyryl-CoA hydrolase</fullName>
        <ecNumber evidence="2">3.1.2.4</ecNumber>
    </recommendedName>
</protein>
<dbReference type="InterPro" id="IPR032259">
    <property type="entry name" value="HIBYL-CoA-H"/>
</dbReference>
<dbReference type="InterPro" id="IPR029045">
    <property type="entry name" value="ClpP/crotonase-like_dom_sf"/>
</dbReference>
<comment type="caution">
    <text evidence="5">The sequence shown here is derived from an EMBL/GenBank/DDBJ whole genome shotgun (WGS) entry which is preliminary data.</text>
</comment>
<proteinExistence type="predicted"/>
<dbReference type="GO" id="GO:0006574">
    <property type="term" value="P:L-valine catabolic process"/>
    <property type="evidence" value="ECO:0007669"/>
    <property type="project" value="TreeGrafter"/>
</dbReference>
<sequence length="350" mass="39551">MDAQASVKVDIQNGVGWIKLNRPQALNSLNVEMVETISTQLKEWQTDNKIALICIHGEGSKGFCAGGDMRKLYDLKNTGIENYAERFFSTEYQLDYNIHHYPKPILVYMNGIVMGGGVGLSVGASHRIVTETTKWAMPEMNIGFFPDVGASYFLNRMPGHVGRYLALTANILKAGDVFYVGAGDYYLENAKWDGVIKEINETNWHLESAHQKLNLILEKSCITPEPSSSIKLLQKKIDEHFHFNTLEEIIASLEESAHKGDEWAQATVDIILSKSPTSLKVTLYQLQEGKLKSLKECLDMEMNLAMNFMKSHDFYEGIRSVLVDKDYNPKWEPISFNSVTEDKVTSFFQS</sequence>
<accession>A0AAE5UA45</accession>
<dbReference type="Proteomes" id="UP000220341">
    <property type="component" value="Unassembled WGS sequence"/>
</dbReference>
<dbReference type="PANTHER" id="PTHR43176">
    <property type="entry name" value="3-HYDROXYISOBUTYRYL-COA HYDROLASE-RELATED"/>
    <property type="match status" value="1"/>
</dbReference>
<evidence type="ECO:0000313" key="5">
    <source>
        <dbReference type="EMBL" id="PES32141.1"/>
    </source>
</evidence>
<gene>
    <name evidence="5" type="ORF">CN497_22715</name>
</gene>
<reference evidence="5 6" key="1">
    <citation type="submission" date="2017-09" db="EMBL/GenBank/DDBJ databases">
        <title>Large-scale bioinformatics analysis of Bacillus genomes uncovers conserved roles of natural products in bacterial physiology.</title>
        <authorList>
            <consortium name="Agbiome Team Llc"/>
            <person name="Bleich R.M."/>
            <person name="Kirk G.J."/>
            <person name="Santa Maria K.C."/>
            <person name="Allen S.E."/>
            <person name="Farag S."/>
            <person name="Shank E.A."/>
            <person name="Bowers A."/>
        </authorList>
    </citation>
    <scope>NUCLEOTIDE SEQUENCE [LARGE SCALE GENOMIC DNA]</scope>
    <source>
        <strain evidence="5 6">AFS003013</strain>
    </source>
</reference>
<dbReference type="SUPFAM" id="SSF52096">
    <property type="entry name" value="ClpP/crotonase"/>
    <property type="match status" value="1"/>
</dbReference>
<evidence type="ECO:0000259" key="4">
    <source>
        <dbReference type="Pfam" id="PF16113"/>
    </source>
</evidence>
<dbReference type="Pfam" id="PF16113">
    <property type="entry name" value="ECH_2"/>
    <property type="match status" value="1"/>
</dbReference>
<dbReference type="RefSeq" id="WP_098278792.1">
    <property type="nucleotide sequence ID" value="NZ_JBALNK010000370.1"/>
</dbReference>
<dbReference type="PANTHER" id="PTHR43176:SF3">
    <property type="entry name" value="3-HYDROXYISOBUTYRYL-COA HYDROLASE, MITOCHONDRIAL"/>
    <property type="match status" value="1"/>
</dbReference>
<keyword evidence="3 5" id="KW-0378">Hydrolase</keyword>
<organism evidence="5 6">
    <name type="scientific">Priestia megaterium</name>
    <name type="common">Bacillus megaterium</name>
    <dbReference type="NCBI Taxonomy" id="1404"/>
    <lineage>
        <taxon>Bacteria</taxon>
        <taxon>Bacillati</taxon>
        <taxon>Bacillota</taxon>
        <taxon>Bacilli</taxon>
        <taxon>Bacillales</taxon>
        <taxon>Bacillaceae</taxon>
        <taxon>Priestia</taxon>
    </lineage>
</organism>
<evidence type="ECO:0000256" key="1">
    <source>
        <dbReference type="ARBA" id="ARBA00001709"/>
    </source>
</evidence>
<dbReference type="NCBIfam" id="NF004127">
    <property type="entry name" value="PRK05617.1"/>
    <property type="match status" value="1"/>
</dbReference>
<dbReference type="EMBL" id="NTYW01000046">
    <property type="protein sequence ID" value="PES32141.1"/>
    <property type="molecule type" value="Genomic_DNA"/>
</dbReference>
<feature type="domain" description="Enoyl-CoA hydratase/isomerase" evidence="4">
    <location>
        <begin position="15"/>
        <end position="348"/>
    </location>
</feature>
<dbReference type="GO" id="GO:0003860">
    <property type="term" value="F:3-hydroxyisobutyryl-CoA hydrolase activity"/>
    <property type="evidence" value="ECO:0007669"/>
    <property type="project" value="UniProtKB-EC"/>
</dbReference>
<comment type="catalytic activity">
    <reaction evidence="1">
        <text>3-hydroxy-2-methylpropanoyl-CoA + H2O = 3-hydroxy-2-methylpropanoate + CoA + H(+)</text>
        <dbReference type="Rhea" id="RHEA:20888"/>
        <dbReference type="ChEBI" id="CHEBI:11805"/>
        <dbReference type="ChEBI" id="CHEBI:15377"/>
        <dbReference type="ChEBI" id="CHEBI:15378"/>
        <dbReference type="ChEBI" id="CHEBI:57287"/>
        <dbReference type="ChEBI" id="CHEBI:57340"/>
        <dbReference type="EC" id="3.1.2.4"/>
    </reaction>
</comment>
<evidence type="ECO:0000256" key="3">
    <source>
        <dbReference type="ARBA" id="ARBA00022801"/>
    </source>
</evidence>
<dbReference type="InterPro" id="IPR045004">
    <property type="entry name" value="ECH_dom"/>
</dbReference>
<evidence type="ECO:0000313" key="6">
    <source>
        <dbReference type="Proteomes" id="UP000220341"/>
    </source>
</evidence>
<dbReference type="CDD" id="cd06558">
    <property type="entry name" value="crotonase-like"/>
    <property type="match status" value="1"/>
</dbReference>
<dbReference type="Gene3D" id="3.90.226.10">
    <property type="entry name" value="2-enoyl-CoA Hydratase, Chain A, domain 1"/>
    <property type="match status" value="1"/>
</dbReference>
<dbReference type="AlphaFoldDB" id="A0AAE5UA45"/>